<feature type="compositionally biased region" description="Basic and acidic residues" evidence="1">
    <location>
        <begin position="1"/>
        <end position="12"/>
    </location>
</feature>
<proteinExistence type="predicted"/>
<reference evidence="2" key="2">
    <citation type="submission" date="2020-09" db="EMBL/GenBank/DDBJ databases">
        <authorList>
            <person name="Sun Q."/>
            <person name="Zhou Y."/>
        </authorList>
    </citation>
    <scope>NUCLEOTIDE SEQUENCE</scope>
    <source>
        <strain evidence="2">CGMCC 4.7398</strain>
    </source>
</reference>
<dbReference type="InterPro" id="IPR034660">
    <property type="entry name" value="DinB/YfiT-like"/>
</dbReference>
<feature type="region of interest" description="Disordered" evidence="1">
    <location>
        <begin position="1"/>
        <end position="39"/>
    </location>
</feature>
<dbReference type="RefSeq" id="WP_189668834.1">
    <property type="nucleotide sequence ID" value="NZ_BNAS01000002.1"/>
</dbReference>
<evidence type="ECO:0000313" key="3">
    <source>
        <dbReference type="Proteomes" id="UP000627369"/>
    </source>
</evidence>
<dbReference type="SUPFAM" id="SSF109854">
    <property type="entry name" value="DinB/YfiT-like putative metalloenzymes"/>
    <property type="match status" value="1"/>
</dbReference>
<dbReference type="AlphaFoldDB" id="A0A919FRQ6"/>
<keyword evidence="3" id="KW-1185">Reference proteome</keyword>
<name>A0A919FRQ6_9MICO</name>
<dbReference type="InterPro" id="IPR007061">
    <property type="entry name" value="MST-like"/>
</dbReference>
<comment type="caution">
    <text evidence="2">The sequence shown here is derived from an EMBL/GenBank/DDBJ whole genome shotgun (WGS) entry which is preliminary data.</text>
</comment>
<dbReference type="Proteomes" id="UP000627369">
    <property type="component" value="Unassembled WGS sequence"/>
</dbReference>
<dbReference type="Gene3D" id="1.20.120.450">
    <property type="entry name" value="dinb family like domain"/>
    <property type="match status" value="1"/>
</dbReference>
<dbReference type="EMBL" id="BNAS01000002">
    <property type="protein sequence ID" value="GHH70470.1"/>
    <property type="molecule type" value="Genomic_DNA"/>
</dbReference>
<organism evidence="2 3">
    <name type="scientific">Promicromonospora soli</name>
    <dbReference type="NCBI Taxonomy" id="2035533"/>
    <lineage>
        <taxon>Bacteria</taxon>
        <taxon>Bacillati</taxon>
        <taxon>Actinomycetota</taxon>
        <taxon>Actinomycetes</taxon>
        <taxon>Micrococcales</taxon>
        <taxon>Promicromonosporaceae</taxon>
        <taxon>Promicromonospora</taxon>
    </lineage>
</organism>
<dbReference type="Pfam" id="PF04978">
    <property type="entry name" value="MST"/>
    <property type="match status" value="1"/>
</dbReference>
<accession>A0A919FRQ6</accession>
<protein>
    <submittedName>
        <fullName evidence="2">Uncharacterized protein</fullName>
    </submittedName>
</protein>
<reference evidence="2" key="1">
    <citation type="journal article" date="2014" name="Int. J. Syst. Evol. Microbiol.">
        <title>Complete genome sequence of Corynebacterium casei LMG S-19264T (=DSM 44701T), isolated from a smear-ripened cheese.</title>
        <authorList>
            <consortium name="US DOE Joint Genome Institute (JGI-PGF)"/>
            <person name="Walter F."/>
            <person name="Albersmeier A."/>
            <person name="Kalinowski J."/>
            <person name="Ruckert C."/>
        </authorList>
    </citation>
    <scope>NUCLEOTIDE SEQUENCE</scope>
    <source>
        <strain evidence="2">CGMCC 4.7398</strain>
    </source>
</reference>
<gene>
    <name evidence="2" type="ORF">GCM10017772_17150</name>
</gene>
<evidence type="ECO:0000313" key="2">
    <source>
        <dbReference type="EMBL" id="GHH70470.1"/>
    </source>
</evidence>
<sequence length="202" mass="22804">MEPREQAEESHATRWTQATVFPDMWTDPDDDPREADATHSDERSMLLDYLRYYRLTLEMKCAGLDAEQLARRSAPPSTMSLLGLVRHLADGERHLRRVMAGEDAPDLYRTDEDRDGDWNGAVADPAVVDDAWRQWHAEMEATDRYLDGVSDLGAWNAGVSDLGPDGAELQLRDGLVSQIVEYARHCGHADILRERIDGRVGQ</sequence>
<evidence type="ECO:0000256" key="1">
    <source>
        <dbReference type="SAM" id="MobiDB-lite"/>
    </source>
</evidence>